<evidence type="ECO:0000313" key="3">
    <source>
        <dbReference type="Proteomes" id="UP000649955"/>
    </source>
</evidence>
<evidence type="ECO:0000313" key="2">
    <source>
        <dbReference type="EMBL" id="GHF98957.1"/>
    </source>
</evidence>
<evidence type="ECO:0000256" key="1">
    <source>
        <dbReference type="SAM" id="MobiDB-lite"/>
    </source>
</evidence>
<comment type="caution">
    <text evidence="2">The sequence shown here is derived from an EMBL/GenBank/DDBJ whole genome shotgun (WGS) entry which is preliminary data.</text>
</comment>
<dbReference type="Proteomes" id="UP000649955">
    <property type="component" value="Unassembled WGS sequence"/>
</dbReference>
<keyword evidence="3" id="KW-1185">Reference proteome</keyword>
<reference evidence="3" key="1">
    <citation type="journal article" date="2019" name="Int. J. Syst. Evol. Microbiol.">
        <title>The Global Catalogue of Microorganisms (GCM) 10K type strain sequencing project: providing services to taxonomists for standard genome sequencing and annotation.</title>
        <authorList>
            <consortium name="The Broad Institute Genomics Platform"/>
            <consortium name="The Broad Institute Genome Sequencing Center for Infectious Disease"/>
            <person name="Wu L."/>
            <person name="Ma J."/>
        </authorList>
    </citation>
    <scope>NUCLEOTIDE SEQUENCE [LARGE SCALE GENOMIC DNA]</scope>
    <source>
        <strain evidence="3">CGMCC 4.7680</strain>
    </source>
</reference>
<evidence type="ECO:0008006" key="4">
    <source>
        <dbReference type="Google" id="ProtNLM"/>
    </source>
</evidence>
<gene>
    <name evidence="2" type="ORF">GCM10017567_12240</name>
</gene>
<sequence>MHRADHAARLLPGHCRRGLVPLLDMLEFRSNNTVHRPVIEALALIRRDATAGNLTYYPLGETVPEHRGTSGDWSSLIYRTDTRGRERERVARMVYEVATFQALRELLRCKEIWVVGAEAWRNPEQDLPADCAQRRQEHYRESRKPLDPTVFIDQLCTEMTTAPEQLDDALPGLDRLEVTDRASGPITLSKHEAAPEPVSLRRLKAEVGRRWGTVALIDVVKETVLAHRLPGPGQRRRRACPQRGNSCATPGVAT</sequence>
<accession>A0ABQ3K7P5</accession>
<organism evidence="2 3">
    <name type="scientific">Amycolatopsis bullii</name>
    <dbReference type="NCBI Taxonomy" id="941987"/>
    <lineage>
        <taxon>Bacteria</taxon>
        <taxon>Bacillati</taxon>
        <taxon>Actinomycetota</taxon>
        <taxon>Actinomycetes</taxon>
        <taxon>Pseudonocardiales</taxon>
        <taxon>Pseudonocardiaceae</taxon>
        <taxon>Amycolatopsis</taxon>
    </lineage>
</organism>
<feature type="region of interest" description="Disordered" evidence="1">
    <location>
        <begin position="231"/>
        <end position="254"/>
    </location>
</feature>
<protein>
    <recommendedName>
        <fullName evidence="4">Transposase</fullName>
    </recommendedName>
</protein>
<name>A0ABQ3K7P5_9PSEU</name>
<dbReference type="EMBL" id="BNAW01000003">
    <property type="protein sequence ID" value="GHF98957.1"/>
    <property type="molecule type" value="Genomic_DNA"/>
</dbReference>
<proteinExistence type="predicted"/>